<keyword evidence="2" id="KW-0378">Hydrolase</keyword>
<keyword evidence="3" id="KW-1185">Reference proteome</keyword>
<reference evidence="2 3" key="1">
    <citation type="submission" date="2023-03" db="EMBL/GenBank/DDBJ databases">
        <title>Draft genome sequence of Thalassotalea insulae KCTC 62186T.</title>
        <authorList>
            <person name="Sawabe T."/>
        </authorList>
    </citation>
    <scope>NUCLEOTIDE SEQUENCE [LARGE SCALE GENOMIC DNA]</scope>
    <source>
        <strain evidence="2 3">KCTC 62186</strain>
    </source>
</reference>
<evidence type="ECO:0000313" key="3">
    <source>
        <dbReference type="Proteomes" id="UP001157186"/>
    </source>
</evidence>
<dbReference type="SUPFAM" id="SSF53474">
    <property type="entry name" value="alpha/beta-Hydrolases"/>
    <property type="match status" value="1"/>
</dbReference>
<comment type="caution">
    <text evidence="2">The sequence shown here is derived from an EMBL/GenBank/DDBJ whole genome shotgun (WGS) entry which is preliminary data.</text>
</comment>
<accession>A0ABQ6GWJ3</accession>
<protein>
    <submittedName>
        <fullName evidence="2">Alpha/beta hydrolase</fullName>
    </submittedName>
</protein>
<evidence type="ECO:0000313" key="2">
    <source>
        <dbReference type="EMBL" id="GLX80024.1"/>
    </source>
</evidence>
<dbReference type="EMBL" id="BSST01000001">
    <property type="protein sequence ID" value="GLX80024.1"/>
    <property type="molecule type" value="Genomic_DNA"/>
</dbReference>
<proteinExistence type="predicted"/>
<feature type="domain" description="Serine aminopeptidase S33" evidence="1">
    <location>
        <begin position="41"/>
        <end position="146"/>
    </location>
</feature>
<evidence type="ECO:0000259" key="1">
    <source>
        <dbReference type="Pfam" id="PF12146"/>
    </source>
</evidence>
<dbReference type="GO" id="GO:0016787">
    <property type="term" value="F:hydrolase activity"/>
    <property type="evidence" value="ECO:0007669"/>
    <property type="project" value="UniProtKB-KW"/>
</dbReference>
<name>A0ABQ6GWJ3_9GAMM</name>
<dbReference type="Gene3D" id="3.40.50.1820">
    <property type="entry name" value="alpha/beta hydrolase"/>
    <property type="match status" value="1"/>
</dbReference>
<dbReference type="Pfam" id="PF12146">
    <property type="entry name" value="Hydrolase_4"/>
    <property type="match status" value="1"/>
</dbReference>
<organism evidence="2 3">
    <name type="scientific">Thalassotalea insulae</name>
    <dbReference type="NCBI Taxonomy" id="2056778"/>
    <lineage>
        <taxon>Bacteria</taxon>
        <taxon>Pseudomonadati</taxon>
        <taxon>Pseudomonadota</taxon>
        <taxon>Gammaproteobacteria</taxon>
        <taxon>Alteromonadales</taxon>
        <taxon>Colwelliaceae</taxon>
        <taxon>Thalassotalea</taxon>
    </lineage>
</organism>
<gene>
    <name evidence="2" type="ORF">tinsulaeT_33640</name>
</gene>
<sequence length="306" mass="35095">MLSLRFIGFYFYMQQESLYIQDGHHQLHLRHIHQNQGGTPVLMLHGTIENGKIFYTLSGKGLACYLAKQGFDVYVADFRGKGESKPNLKQDAGHGQYEAITQDIPLFLDYIEQRCHQPMHLICHSWGGVLLASTLARYPQRCRQVASTLCFGTKRSIYRKTLSKRWTVDLLWNRLAPLLARKKGYIDAVKLKFGADNESLNFLHQSIEWVKPGKWCDPVDGFDYHQAAQSINWPRTWHITGASDHLLGYKEDVKAFIEESNAQATFSLLSKSAGNAIDYDHINILTHPYAIDDHFPEVARWLAQEE</sequence>
<dbReference type="InterPro" id="IPR022742">
    <property type="entry name" value="Hydrolase_4"/>
</dbReference>
<dbReference type="InterPro" id="IPR029058">
    <property type="entry name" value="AB_hydrolase_fold"/>
</dbReference>
<dbReference type="Proteomes" id="UP001157186">
    <property type="component" value="Unassembled WGS sequence"/>
</dbReference>
<dbReference type="PANTHER" id="PTHR11005">
    <property type="entry name" value="LYSOSOMAL ACID LIPASE-RELATED"/>
    <property type="match status" value="1"/>
</dbReference>